<sequence length="36" mass="4539">MNLLSKKFCEEYSIFAEKEIIIEKRKNHEWNNENYF</sequence>
<evidence type="ECO:0000313" key="2">
    <source>
        <dbReference type="Proteomes" id="UP000007995"/>
    </source>
</evidence>
<dbReference type="EMBL" id="AGXW01000015">
    <property type="protein sequence ID" value="EKJ88864.1"/>
    <property type="molecule type" value="Genomic_DNA"/>
</dbReference>
<evidence type="ECO:0000313" key="1">
    <source>
        <dbReference type="EMBL" id="EKJ88864.1"/>
    </source>
</evidence>
<comment type="caution">
    <text evidence="1">The sequence shown here is derived from an EMBL/GenBank/DDBJ whole genome shotgun (WGS) entry which is preliminary data.</text>
</comment>
<accession>K5C8F4</accession>
<dbReference type="AlphaFoldDB" id="K5C8F4"/>
<dbReference type="Proteomes" id="UP000007995">
    <property type="component" value="Unassembled WGS sequence"/>
</dbReference>
<name>K5C8F4_9BACE</name>
<reference evidence="1 2" key="1">
    <citation type="submission" date="2012-02" db="EMBL/GenBank/DDBJ databases">
        <title>The Genome Sequence of Bacteroides finegoldii CL09T03C10.</title>
        <authorList>
            <consortium name="The Broad Institute Genome Sequencing Platform"/>
            <person name="Earl A."/>
            <person name="Ward D."/>
            <person name="Feldgarden M."/>
            <person name="Gevers D."/>
            <person name="Zitomersky N.L."/>
            <person name="Coyne M.J."/>
            <person name="Comstock L.E."/>
            <person name="Young S.K."/>
            <person name="Zeng Q."/>
            <person name="Gargeya S."/>
            <person name="Fitzgerald M."/>
            <person name="Haas B."/>
            <person name="Abouelleil A."/>
            <person name="Alvarado L."/>
            <person name="Arachchi H.M."/>
            <person name="Berlin A."/>
            <person name="Chapman S.B."/>
            <person name="Gearin G."/>
            <person name="Goldberg J."/>
            <person name="Griggs A."/>
            <person name="Gujja S."/>
            <person name="Hansen M."/>
            <person name="Heiman D."/>
            <person name="Howarth C."/>
            <person name="Larimer J."/>
            <person name="Lui A."/>
            <person name="MacDonald P.J.P."/>
            <person name="McCowen C."/>
            <person name="Montmayeur A."/>
            <person name="Murphy C."/>
            <person name="Neiman D."/>
            <person name="Pearson M."/>
            <person name="Priest M."/>
            <person name="Roberts A."/>
            <person name="Saif S."/>
            <person name="Shea T."/>
            <person name="Sisk P."/>
            <person name="Stolte C."/>
            <person name="Sykes S."/>
            <person name="Wortman J."/>
            <person name="Nusbaum C."/>
            <person name="Birren B."/>
        </authorList>
    </citation>
    <scope>NUCLEOTIDE SEQUENCE [LARGE SCALE GENOMIC DNA]</scope>
    <source>
        <strain evidence="1 2">CL09T03C10</strain>
    </source>
</reference>
<gene>
    <name evidence="1" type="ORF">HMPREF1057_04162</name>
</gene>
<protein>
    <submittedName>
        <fullName evidence="1">Uncharacterized protein</fullName>
    </submittedName>
</protein>
<dbReference type="HOGENOM" id="CLU_3354478_0_0_10"/>
<proteinExistence type="predicted"/>
<organism evidence="1 2">
    <name type="scientific">Bacteroides finegoldii CL09T03C10</name>
    <dbReference type="NCBI Taxonomy" id="997888"/>
    <lineage>
        <taxon>Bacteria</taxon>
        <taxon>Pseudomonadati</taxon>
        <taxon>Bacteroidota</taxon>
        <taxon>Bacteroidia</taxon>
        <taxon>Bacteroidales</taxon>
        <taxon>Bacteroidaceae</taxon>
        <taxon>Bacteroides</taxon>
    </lineage>
</organism>